<feature type="transmembrane region" description="Helical" evidence="7">
    <location>
        <begin position="441"/>
        <end position="460"/>
    </location>
</feature>
<dbReference type="PANTHER" id="PTHR42770:SF7">
    <property type="entry name" value="MEMBRANE PROTEIN"/>
    <property type="match status" value="1"/>
</dbReference>
<evidence type="ECO:0000256" key="7">
    <source>
        <dbReference type="SAM" id="Phobius"/>
    </source>
</evidence>
<dbReference type="AlphaFoldDB" id="A0A5C4W193"/>
<keyword evidence="3 7" id="KW-0812">Transmembrane</keyword>
<evidence type="ECO:0000313" key="8">
    <source>
        <dbReference type="EMBL" id="TNM41980.1"/>
    </source>
</evidence>
<organism evidence="8 9">
    <name type="scientific">Nocardioides albidus</name>
    <dbReference type="NCBI Taxonomy" id="1517589"/>
    <lineage>
        <taxon>Bacteria</taxon>
        <taxon>Bacillati</taxon>
        <taxon>Actinomycetota</taxon>
        <taxon>Actinomycetes</taxon>
        <taxon>Propionibacteriales</taxon>
        <taxon>Nocardioidaceae</taxon>
        <taxon>Nocardioides</taxon>
    </lineage>
</organism>
<dbReference type="PIRSF" id="PIRSF006060">
    <property type="entry name" value="AA_transporter"/>
    <property type="match status" value="1"/>
</dbReference>
<dbReference type="PANTHER" id="PTHR42770">
    <property type="entry name" value="AMINO ACID TRANSPORTER-RELATED"/>
    <property type="match status" value="1"/>
</dbReference>
<feature type="transmembrane region" description="Helical" evidence="7">
    <location>
        <begin position="175"/>
        <end position="200"/>
    </location>
</feature>
<keyword evidence="2" id="KW-1003">Cell membrane</keyword>
<dbReference type="GO" id="GO:0022857">
    <property type="term" value="F:transmembrane transporter activity"/>
    <property type="evidence" value="ECO:0007669"/>
    <property type="project" value="InterPro"/>
</dbReference>
<keyword evidence="9" id="KW-1185">Reference proteome</keyword>
<protein>
    <submittedName>
        <fullName evidence="8">APC family permease</fullName>
    </submittedName>
</protein>
<sequence>MTDTTTARPEPAAAPERGAPSSSEQGADHEKAAGLARVLGPAGAVLLVLSCITPASSLFIIVPEMMASQGSGVVLTIAAGILISVAVGACYAELGTRMASAGGEYAMVSHTLGRCAGWLTFALSGVLLWVIPPVIALGTADYLADLVSLDRAITGAVVMLVATGVALLDIRANALVTGIFLLLEIVAAAVVAILGAAHIQRGPGELVDAHVLGDSGIEPFTAALLVSGLTVGVFVVSGFGTAAYLAEEIVEPRRNVSRVVFWSLGLGGLVILVPTVTTVLAVDDLGALATGDFSQFVRAWGGDATAVAVNLGIAIAILNAAIVMVLQNSRVVYASGRDRAWPPAVNRALSLLGPRYGAPWVATLVIGIPGAILAWAVDIEALLGITSVIISAMYIVLAIAALKVRRMSTAPGWRMPLWPLPPVLVILAVGYALIGAAPTDLIITGGILALALVYYVTYLARRPDERFVVVDPTDDPILQES</sequence>
<keyword evidence="4 7" id="KW-1133">Transmembrane helix</keyword>
<accession>A0A5C4W193</accession>
<dbReference type="OrthoDB" id="3758043at2"/>
<evidence type="ECO:0000313" key="9">
    <source>
        <dbReference type="Proteomes" id="UP000313231"/>
    </source>
</evidence>
<dbReference type="Proteomes" id="UP000313231">
    <property type="component" value="Unassembled WGS sequence"/>
</dbReference>
<evidence type="ECO:0000256" key="6">
    <source>
        <dbReference type="SAM" id="MobiDB-lite"/>
    </source>
</evidence>
<dbReference type="GO" id="GO:0005886">
    <property type="term" value="C:plasma membrane"/>
    <property type="evidence" value="ECO:0007669"/>
    <property type="project" value="UniProtKB-SubCell"/>
</dbReference>
<feature type="transmembrane region" description="Helical" evidence="7">
    <location>
        <begin position="38"/>
        <end position="61"/>
    </location>
</feature>
<feature type="transmembrane region" description="Helical" evidence="7">
    <location>
        <begin position="356"/>
        <end position="376"/>
    </location>
</feature>
<evidence type="ECO:0000256" key="4">
    <source>
        <dbReference type="ARBA" id="ARBA00022989"/>
    </source>
</evidence>
<evidence type="ECO:0000256" key="2">
    <source>
        <dbReference type="ARBA" id="ARBA00022475"/>
    </source>
</evidence>
<keyword evidence="5 7" id="KW-0472">Membrane</keyword>
<feature type="transmembrane region" description="Helical" evidence="7">
    <location>
        <begin position="73"/>
        <end position="94"/>
    </location>
</feature>
<feature type="transmembrane region" description="Helical" evidence="7">
    <location>
        <begin position="220"/>
        <end position="247"/>
    </location>
</feature>
<evidence type="ECO:0000256" key="5">
    <source>
        <dbReference type="ARBA" id="ARBA00023136"/>
    </source>
</evidence>
<dbReference type="EMBL" id="VDMP01000021">
    <property type="protein sequence ID" value="TNM41980.1"/>
    <property type="molecule type" value="Genomic_DNA"/>
</dbReference>
<dbReference type="RefSeq" id="WP_139622420.1">
    <property type="nucleotide sequence ID" value="NZ_VDMP01000021.1"/>
</dbReference>
<gene>
    <name evidence="8" type="ORF">FHP29_08415</name>
</gene>
<name>A0A5C4W193_9ACTN</name>
<dbReference type="Pfam" id="PF13520">
    <property type="entry name" value="AA_permease_2"/>
    <property type="match status" value="1"/>
</dbReference>
<feature type="transmembrane region" description="Helical" evidence="7">
    <location>
        <begin position="115"/>
        <end position="140"/>
    </location>
</feature>
<feature type="compositionally biased region" description="Low complexity" evidence="6">
    <location>
        <begin position="1"/>
        <end position="24"/>
    </location>
</feature>
<dbReference type="InterPro" id="IPR050367">
    <property type="entry name" value="APC_superfamily"/>
</dbReference>
<reference evidence="8 9" key="1">
    <citation type="journal article" date="2016" name="Int. J. Syst. Evol. Microbiol.">
        <title>Nocardioides albidus sp. nov., an actinobacterium isolated from garden soil.</title>
        <authorList>
            <person name="Singh H."/>
            <person name="Du J."/>
            <person name="Trinh H."/>
            <person name="Won K."/>
            <person name="Yang J.E."/>
            <person name="Yin C."/>
            <person name="Kook M."/>
            <person name="Yi T.H."/>
        </authorList>
    </citation>
    <scope>NUCLEOTIDE SEQUENCE [LARGE SCALE GENOMIC DNA]</scope>
    <source>
        <strain evidence="8 9">CCTCC AB 2015297</strain>
    </source>
</reference>
<feature type="region of interest" description="Disordered" evidence="6">
    <location>
        <begin position="1"/>
        <end position="27"/>
    </location>
</feature>
<feature type="transmembrane region" description="Helical" evidence="7">
    <location>
        <begin position="259"/>
        <end position="282"/>
    </location>
</feature>
<feature type="transmembrane region" description="Helical" evidence="7">
    <location>
        <begin position="152"/>
        <end position="168"/>
    </location>
</feature>
<feature type="transmembrane region" description="Helical" evidence="7">
    <location>
        <begin position="416"/>
        <end position="435"/>
    </location>
</feature>
<comment type="caution">
    <text evidence="8">The sequence shown here is derived from an EMBL/GenBank/DDBJ whole genome shotgun (WGS) entry which is preliminary data.</text>
</comment>
<evidence type="ECO:0000256" key="3">
    <source>
        <dbReference type="ARBA" id="ARBA00022692"/>
    </source>
</evidence>
<dbReference type="Gene3D" id="1.20.1740.10">
    <property type="entry name" value="Amino acid/polyamine transporter I"/>
    <property type="match status" value="1"/>
</dbReference>
<proteinExistence type="predicted"/>
<comment type="subcellular location">
    <subcellularLocation>
        <location evidence="1">Cell membrane</location>
        <topology evidence="1">Multi-pass membrane protein</topology>
    </subcellularLocation>
</comment>
<evidence type="ECO:0000256" key="1">
    <source>
        <dbReference type="ARBA" id="ARBA00004651"/>
    </source>
</evidence>
<feature type="transmembrane region" description="Helical" evidence="7">
    <location>
        <begin position="302"/>
        <end position="326"/>
    </location>
</feature>
<dbReference type="InterPro" id="IPR002293">
    <property type="entry name" value="AA/rel_permease1"/>
</dbReference>
<feature type="transmembrane region" description="Helical" evidence="7">
    <location>
        <begin position="382"/>
        <end position="404"/>
    </location>
</feature>